<reference evidence="8 9" key="1">
    <citation type="submission" date="2015-05" db="EMBL/GenBank/DDBJ databases">
        <title>Complete genome sequence of Corynebacterium epidermidicanis DSM 45586, isolated from the skin of a dog suffering from pruritus.</title>
        <authorList>
            <person name="Ruckert C."/>
            <person name="Albersmeier A."/>
            <person name="Winkler A."/>
            <person name="Tauch A."/>
        </authorList>
    </citation>
    <scope>NUCLEOTIDE SEQUENCE [LARGE SCALE GENOMIC DNA]</scope>
    <source>
        <strain evidence="8 9">DSM 45586</strain>
    </source>
</reference>
<evidence type="ECO:0000256" key="3">
    <source>
        <dbReference type="ARBA" id="ARBA00022692"/>
    </source>
</evidence>
<evidence type="ECO:0000313" key="9">
    <source>
        <dbReference type="Proteomes" id="UP000035368"/>
    </source>
</evidence>
<dbReference type="GO" id="GO:0005886">
    <property type="term" value="C:plasma membrane"/>
    <property type="evidence" value="ECO:0007669"/>
    <property type="project" value="UniProtKB-SubCell"/>
</dbReference>
<evidence type="ECO:0000313" key="8">
    <source>
        <dbReference type="EMBL" id="AKK02174.1"/>
    </source>
</evidence>
<evidence type="ECO:0000256" key="5">
    <source>
        <dbReference type="ARBA" id="ARBA00023136"/>
    </source>
</evidence>
<protein>
    <submittedName>
        <fullName evidence="8">Type II secretion system protein F</fullName>
    </submittedName>
</protein>
<dbReference type="Proteomes" id="UP000035368">
    <property type="component" value="Chromosome"/>
</dbReference>
<sequence>MLTLILLAIALWVWPTRRSSQRIVAQPRPHARQRDGPTDALTISADIDLFASCVRAGRSTAQAADIVAELAHGPTREVWGSIAALLRIGVDARAAWAPAEGTPGIADVARIAEVSEHTGAALANSCQRVAETLRQEANDTAVASAERTGVLIALPLSLCFLPAFFILGLAPIVINLASTMLYQSPQP</sequence>
<dbReference type="STRING" id="1050174.CEPID_01440"/>
<comment type="subcellular location">
    <subcellularLocation>
        <location evidence="1">Cell membrane</location>
        <topology evidence="1">Multi-pass membrane protein</topology>
    </subcellularLocation>
</comment>
<dbReference type="AlphaFoldDB" id="A0A0G3GM25"/>
<proteinExistence type="predicted"/>
<accession>A0A0G3GM25</accession>
<keyword evidence="4 6" id="KW-1133">Transmembrane helix</keyword>
<evidence type="ECO:0000256" key="6">
    <source>
        <dbReference type="SAM" id="Phobius"/>
    </source>
</evidence>
<evidence type="ECO:0000259" key="7">
    <source>
        <dbReference type="Pfam" id="PF00482"/>
    </source>
</evidence>
<dbReference type="OrthoDB" id="3267562at2"/>
<dbReference type="PANTHER" id="PTHR35007:SF3">
    <property type="entry name" value="POSSIBLE CONSERVED ALANINE RICH MEMBRANE PROTEIN"/>
    <property type="match status" value="1"/>
</dbReference>
<name>A0A0G3GM25_9CORY</name>
<keyword evidence="3 6" id="KW-0812">Transmembrane</keyword>
<gene>
    <name evidence="8" type="ORF">CEPID_01440</name>
</gene>
<evidence type="ECO:0000256" key="1">
    <source>
        <dbReference type="ARBA" id="ARBA00004651"/>
    </source>
</evidence>
<keyword evidence="5 6" id="KW-0472">Membrane</keyword>
<dbReference type="Pfam" id="PF00482">
    <property type="entry name" value="T2SSF"/>
    <property type="match status" value="1"/>
</dbReference>
<organism evidence="8 9">
    <name type="scientific">Corynebacterium epidermidicanis</name>
    <dbReference type="NCBI Taxonomy" id="1050174"/>
    <lineage>
        <taxon>Bacteria</taxon>
        <taxon>Bacillati</taxon>
        <taxon>Actinomycetota</taxon>
        <taxon>Actinomycetes</taxon>
        <taxon>Mycobacteriales</taxon>
        <taxon>Corynebacteriaceae</taxon>
        <taxon>Corynebacterium</taxon>
    </lineage>
</organism>
<keyword evidence="9" id="KW-1185">Reference proteome</keyword>
<feature type="transmembrane region" description="Helical" evidence="6">
    <location>
        <begin position="160"/>
        <end position="182"/>
    </location>
</feature>
<dbReference type="EMBL" id="CP011541">
    <property type="protein sequence ID" value="AKK02174.1"/>
    <property type="molecule type" value="Genomic_DNA"/>
</dbReference>
<dbReference type="KEGG" id="cei:CEPID_01440"/>
<dbReference type="PATRIC" id="fig|1050174.4.peg.293"/>
<evidence type="ECO:0000256" key="4">
    <source>
        <dbReference type="ARBA" id="ARBA00022989"/>
    </source>
</evidence>
<feature type="domain" description="Type II secretion system protein GspF" evidence="7">
    <location>
        <begin position="47"/>
        <end position="169"/>
    </location>
</feature>
<evidence type="ECO:0000256" key="2">
    <source>
        <dbReference type="ARBA" id="ARBA00022475"/>
    </source>
</evidence>
<dbReference type="PANTHER" id="PTHR35007">
    <property type="entry name" value="INTEGRAL MEMBRANE PROTEIN-RELATED"/>
    <property type="match status" value="1"/>
</dbReference>
<keyword evidence="2" id="KW-1003">Cell membrane</keyword>
<dbReference type="InterPro" id="IPR018076">
    <property type="entry name" value="T2SS_GspF_dom"/>
</dbReference>